<evidence type="ECO:0000313" key="3">
    <source>
        <dbReference type="Proteomes" id="UP001642540"/>
    </source>
</evidence>
<evidence type="ECO:0000313" key="2">
    <source>
        <dbReference type="EMBL" id="CAL8122799.1"/>
    </source>
</evidence>
<comment type="caution">
    <text evidence="2">The sequence shown here is derived from an EMBL/GenBank/DDBJ whole genome shotgun (WGS) entry which is preliminary data.</text>
</comment>
<keyword evidence="3" id="KW-1185">Reference proteome</keyword>
<name>A0ABP1R8M4_9HEXA</name>
<gene>
    <name evidence="2" type="ORF">ODALV1_LOCUS19959</name>
</gene>
<dbReference type="EMBL" id="CAXLJM020000068">
    <property type="protein sequence ID" value="CAL8122799.1"/>
    <property type="molecule type" value="Genomic_DNA"/>
</dbReference>
<evidence type="ECO:0000256" key="1">
    <source>
        <dbReference type="SAM" id="MobiDB-lite"/>
    </source>
</evidence>
<accession>A0ABP1R8M4</accession>
<dbReference type="Proteomes" id="UP001642540">
    <property type="component" value="Unassembled WGS sequence"/>
</dbReference>
<feature type="region of interest" description="Disordered" evidence="1">
    <location>
        <begin position="16"/>
        <end position="35"/>
    </location>
</feature>
<organism evidence="2 3">
    <name type="scientific">Orchesella dallaii</name>
    <dbReference type="NCBI Taxonomy" id="48710"/>
    <lineage>
        <taxon>Eukaryota</taxon>
        <taxon>Metazoa</taxon>
        <taxon>Ecdysozoa</taxon>
        <taxon>Arthropoda</taxon>
        <taxon>Hexapoda</taxon>
        <taxon>Collembola</taxon>
        <taxon>Entomobryomorpha</taxon>
        <taxon>Entomobryoidea</taxon>
        <taxon>Orchesellidae</taxon>
        <taxon>Orchesellinae</taxon>
        <taxon>Orchesella</taxon>
    </lineage>
</organism>
<reference evidence="2 3" key="1">
    <citation type="submission" date="2024-08" db="EMBL/GenBank/DDBJ databases">
        <authorList>
            <person name="Cucini C."/>
            <person name="Frati F."/>
        </authorList>
    </citation>
    <scope>NUCLEOTIDE SEQUENCE [LARGE SCALE GENOMIC DNA]</scope>
</reference>
<proteinExistence type="predicted"/>
<sequence>MYHECECQKKDPSKILPGLQNGNMNQPGQGTESLAGPIPLTECPTGEKYSNLLQRCIKKSTGGDVIG</sequence>
<protein>
    <submittedName>
        <fullName evidence="2">Uncharacterized protein</fullName>
    </submittedName>
</protein>
<feature type="compositionally biased region" description="Polar residues" evidence="1">
    <location>
        <begin position="20"/>
        <end position="32"/>
    </location>
</feature>